<sequence length="272" mass="31057">MRRAQARQSYIFRYVVILLRVYWRKVTRARRTASADWWITPGTAGMRPRDLFTTSRDYRESVGIHYFSYEIGAVTDTNRQTGAPAIPVVLSVGLFQHRGSFGVTATAVRGYSSIKSQWSDINCRYESFEYPLKHFVAGVVELLREFAERAAGTFTTLWELGENERRSMSRKRCRGVHILDISPPWCEYSDESASIVSCLDGRCRNNNLEASQIERHALCEGDIKQLTIKAFPCRCSARPFDPPSNPPPAPLTPPPLSPAGRRYRHNKYFTLL</sequence>
<proteinExistence type="predicted"/>
<accession>A0A4C1TUJ0</accession>
<evidence type="ECO:0000313" key="3">
    <source>
        <dbReference type="Proteomes" id="UP000299102"/>
    </source>
</evidence>
<evidence type="ECO:0000313" key="2">
    <source>
        <dbReference type="EMBL" id="GBP17685.1"/>
    </source>
</evidence>
<name>A0A4C1TUJ0_EUMVA</name>
<dbReference type="Proteomes" id="UP000299102">
    <property type="component" value="Unassembled WGS sequence"/>
</dbReference>
<dbReference type="AlphaFoldDB" id="A0A4C1TUJ0"/>
<feature type="region of interest" description="Disordered" evidence="1">
    <location>
        <begin position="241"/>
        <end position="261"/>
    </location>
</feature>
<dbReference type="EMBL" id="BGZK01000089">
    <property type="protein sequence ID" value="GBP17685.1"/>
    <property type="molecule type" value="Genomic_DNA"/>
</dbReference>
<gene>
    <name evidence="2" type="ORF">EVAR_8674_1</name>
</gene>
<evidence type="ECO:0000256" key="1">
    <source>
        <dbReference type="SAM" id="MobiDB-lite"/>
    </source>
</evidence>
<feature type="compositionally biased region" description="Pro residues" evidence="1">
    <location>
        <begin position="241"/>
        <end position="257"/>
    </location>
</feature>
<keyword evidence="3" id="KW-1185">Reference proteome</keyword>
<reference evidence="2 3" key="1">
    <citation type="journal article" date="2019" name="Commun. Biol.">
        <title>The bagworm genome reveals a unique fibroin gene that provides high tensile strength.</title>
        <authorList>
            <person name="Kono N."/>
            <person name="Nakamura H."/>
            <person name="Ohtoshi R."/>
            <person name="Tomita M."/>
            <person name="Numata K."/>
            <person name="Arakawa K."/>
        </authorList>
    </citation>
    <scope>NUCLEOTIDE SEQUENCE [LARGE SCALE GENOMIC DNA]</scope>
</reference>
<protein>
    <submittedName>
        <fullName evidence="2">Uncharacterized protein</fullName>
    </submittedName>
</protein>
<organism evidence="2 3">
    <name type="scientific">Eumeta variegata</name>
    <name type="common">Bagworm moth</name>
    <name type="synonym">Eumeta japonica</name>
    <dbReference type="NCBI Taxonomy" id="151549"/>
    <lineage>
        <taxon>Eukaryota</taxon>
        <taxon>Metazoa</taxon>
        <taxon>Ecdysozoa</taxon>
        <taxon>Arthropoda</taxon>
        <taxon>Hexapoda</taxon>
        <taxon>Insecta</taxon>
        <taxon>Pterygota</taxon>
        <taxon>Neoptera</taxon>
        <taxon>Endopterygota</taxon>
        <taxon>Lepidoptera</taxon>
        <taxon>Glossata</taxon>
        <taxon>Ditrysia</taxon>
        <taxon>Tineoidea</taxon>
        <taxon>Psychidae</taxon>
        <taxon>Oiketicinae</taxon>
        <taxon>Eumeta</taxon>
    </lineage>
</organism>
<comment type="caution">
    <text evidence="2">The sequence shown here is derived from an EMBL/GenBank/DDBJ whole genome shotgun (WGS) entry which is preliminary data.</text>
</comment>